<organism evidence="1 2">
    <name type="scientific">Vararia minispora EC-137</name>
    <dbReference type="NCBI Taxonomy" id="1314806"/>
    <lineage>
        <taxon>Eukaryota</taxon>
        <taxon>Fungi</taxon>
        <taxon>Dikarya</taxon>
        <taxon>Basidiomycota</taxon>
        <taxon>Agaricomycotina</taxon>
        <taxon>Agaricomycetes</taxon>
        <taxon>Russulales</taxon>
        <taxon>Lachnocladiaceae</taxon>
        <taxon>Vararia</taxon>
    </lineage>
</organism>
<proteinExistence type="predicted"/>
<evidence type="ECO:0000313" key="2">
    <source>
        <dbReference type="Proteomes" id="UP000814128"/>
    </source>
</evidence>
<accession>A0ACB8QV29</accession>
<comment type="caution">
    <text evidence="1">The sequence shown here is derived from an EMBL/GenBank/DDBJ whole genome shotgun (WGS) entry which is preliminary data.</text>
</comment>
<reference evidence="1" key="2">
    <citation type="journal article" date="2022" name="New Phytol.">
        <title>Evolutionary transition to the ectomycorrhizal habit in the genomes of a hyperdiverse lineage of mushroom-forming fungi.</title>
        <authorList>
            <person name="Looney B."/>
            <person name="Miyauchi S."/>
            <person name="Morin E."/>
            <person name="Drula E."/>
            <person name="Courty P.E."/>
            <person name="Kohler A."/>
            <person name="Kuo A."/>
            <person name="LaButti K."/>
            <person name="Pangilinan J."/>
            <person name="Lipzen A."/>
            <person name="Riley R."/>
            <person name="Andreopoulos W."/>
            <person name="He G."/>
            <person name="Johnson J."/>
            <person name="Nolan M."/>
            <person name="Tritt A."/>
            <person name="Barry K.W."/>
            <person name="Grigoriev I.V."/>
            <person name="Nagy L.G."/>
            <person name="Hibbett D."/>
            <person name="Henrissat B."/>
            <person name="Matheny P.B."/>
            <person name="Labbe J."/>
            <person name="Martin F.M."/>
        </authorList>
    </citation>
    <scope>NUCLEOTIDE SEQUENCE</scope>
    <source>
        <strain evidence="1">EC-137</strain>
    </source>
</reference>
<dbReference type="Proteomes" id="UP000814128">
    <property type="component" value="Unassembled WGS sequence"/>
</dbReference>
<protein>
    <submittedName>
        <fullName evidence="1">Uncharacterized protein</fullName>
    </submittedName>
</protein>
<gene>
    <name evidence="1" type="ORF">K488DRAFT_83107</name>
</gene>
<dbReference type="EMBL" id="MU273485">
    <property type="protein sequence ID" value="KAI0035400.1"/>
    <property type="molecule type" value="Genomic_DNA"/>
</dbReference>
<evidence type="ECO:0000313" key="1">
    <source>
        <dbReference type="EMBL" id="KAI0035400.1"/>
    </source>
</evidence>
<name>A0ACB8QV29_9AGAM</name>
<keyword evidence="2" id="KW-1185">Reference proteome</keyword>
<sequence>MAALAISRTPSLSFSERTDDSASFPVTPVSSQMLEHPRSFRDKGKAPAHRPPPSAYPPSRSSRFRPVSVFLPAQSRLSLPSILQTPGVLRRILPFLHWSEFHSISLSSKECLNLVKDPELKDVILSRFVPGYRYCLAQSDTASYREVPLRFKDLDLFMRSQRLPLHKYPMYSLSILSALLPNDHQNAKLQSCAALCLAHSRAVLLLQSLVHSSQLPVNEDADDLRFRLRSTAAAWASNSRAVRELVFPAPLSYFGQSAASTETESSAAEPGAASMPPKKSKKKLFPIRRASHSRAPSASPSTSSLSGRRRPSTAPNSPPPARPTSFFLSLNNRSSSRLPVPPPPPEEDTMGLQMYAGSWRRARRQSMWQSGSMSDSEDFLFRRPQRHFATTTPTTRSSRSSIDWSPSPASRENPPAAAPTITGPHDIRLATSRLRAPVLRVFHPCIELDDAAIEACEDQLDDAGLWTHLSTGDIVCNLGYIPPEDAANGSTSSSDVSSADNHALWLVFDGSRLVSFDLAAPLPLADPLALPSPLYYLHVTPTNVNPRMRLVLPLQEDPHLTLMSLPTTVRSPHSPRGLARTRRYMWVAQVHAQRREDLGAGWQGEWTLEGEGTKEGRQGLLDALSGGVECEYEMVVEKTTGTQLWLRCVSA</sequence>
<reference evidence="1" key="1">
    <citation type="submission" date="2021-02" db="EMBL/GenBank/DDBJ databases">
        <authorList>
            <consortium name="DOE Joint Genome Institute"/>
            <person name="Ahrendt S."/>
            <person name="Looney B.P."/>
            <person name="Miyauchi S."/>
            <person name="Morin E."/>
            <person name="Drula E."/>
            <person name="Courty P.E."/>
            <person name="Chicoki N."/>
            <person name="Fauchery L."/>
            <person name="Kohler A."/>
            <person name="Kuo A."/>
            <person name="Labutti K."/>
            <person name="Pangilinan J."/>
            <person name="Lipzen A."/>
            <person name="Riley R."/>
            <person name="Andreopoulos W."/>
            <person name="He G."/>
            <person name="Johnson J."/>
            <person name="Barry K.W."/>
            <person name="Grigoriev I.V."/>
            <person name="Nagy L."/>
            <person name="Hibbett D."/>
            <person name="Henrissat B."/>
            <person name="Matheny P.B."/>
            <person name="Labbe J."/>
            <person name="Martin F."/>
        </authorList>
    </citation>
    <scope>NUCLEOTIDE SEQUENCE</scope>
    <source>
        <strain evidence="1">EC-137</strain>
    </source>
</reference>